<feature type="domain" description="Multidrug resistance protein MdtA-like barrel-sandwich hybrid" evidence="4">
    <location>
        <begin position="65"/>
        <end position="202"/>
    </location>
</feature>
<sequence>MNLPLAPLVKKTLIITTLLGAVIAGVWLFPKSDSDSPRYTTEAVERGKLTQTVSANGTLNPVTLVSVGSQVSGIVRRIHADFNDHVTADQVLLELDPALVQAQAQQSAASVASARASLDLAQANEVRMRGLYAQEYASKQELETAVQVLKAAKAQLSLTEAQAARDRTNLGYTQIRSPVSGVVVSRQIDVGQTVAASFQAPVLFQIAKDLSKMQINSSFAEADIGNIRAGQAASFTVDAFPGRQFAGTVRQVRLNPTTLQNVVTYNVVIDVENPDSLLLPGMTAYVGVITAEKSEVLKVPNAALRFRPEGAERTNRKSSTAKKGLPVQLGTLRGSVYVLDAGKLKQIPLLVGVSDGKFSEVVQGELKMGDAVVVEDTRPEKPASNNTPAPPIRLQ</sequence>
<evidence type="ECO:0000256" key="2">
    <source>
        <dbReference type="SAM" id="MobiDB-lite"/>
    </source>
</evidence>
<dbReference type="RefSeq" id="WP_062626341.1">
    <property type="nucleotide sequence ID" value="NZ_AP018738.1"/>
</dbReference>
<evidence type="ECO:0000256" key="3">
    <source>
        <dbReference type="SAM" id="Phobius"/>
    </source>
</evidence>
<dbReference type="GO" id="GO:0015562">
    <property type="term" value="F:efflux transmembrane transporter activity"/>
    <property type="evidence" value="ECO:0007669"/>
    <property type="project" value="TreeGrafter"/>
</dbReference>
<accession>A0A2Z6GDL0</accession>
<comment type="similarity">
    <text evidence="1">Belongs to the membrane fusion protein (MFP) (TC 8.A.1) family.</text>
</comment>
<keyword evidence="7" id="KW-1185">Reference proteome</keyword>
<organism evidence="6 7">
    <name type="scientific">Ferriphaselus amnicola</name>
    <dbReference type="NCBI Taxonomy" id="1188319"/>
    <lineage>
        <taxon>Bacteria</taxon>
        <taxon>Pseudomonadati</taxon>
        <taxon>Pseudomonadota</taxon>
        <taxon>Betaproteobacteria</taxon>
        <taxon>Nitrosomonadales</taxon>
        <taxon>Gallionellaceae</taxon>
        <taxon>Ferriphaselus</taxon>
    </lineage>
</organism>
<dbReference type="Pfam" id="PF25954">
    <property type="entry name" value="Beta-barrel_RND_2"/>
    <property type="match status" value="1"/>
</dbReference>
<keyword evidence="3" id="KW-0472">Membrane</keyword>
<dbReference type="Proteomes" id="UP000033070">
    <property type="component" value="Chromosome"/>
</dbReference>
<gene>
    <name evidence="6" type="ORF">OYT1_ch2181</name>
</gene>
<dbReference type="Gene3D" id="2.40.30.170">
    <property type="match status" value="1"/>
</dbReference>
<evidence type="ECO:0000313" key="7">
    <source>
        <dbReference type="Proteomes" id="UP000033070"/>
    </source>
</evidence>
<feature type="domain" description="CusB-like beta-barrel" evidence="5">
    <location>
        <begin position="216"/>
        <end position="288"/>
    </location>
</feature>
<dbReference type="InterPro" id="IPR058625">
    <property type="entry name" value="MdtA-like_BSH"/>
</dbReference>
<dbReference type="STRING" id="1188319.OYT1_01170"/>
<dbReference type="SUPFAM" id="SSF111369">
    <property type="entry name" value="HlyD-like secretion proteins"/>
    <property type="match status" value="1"/>
</dbReference>
<feature type="transmembrane region" description="Helical" evidence="3">
    <location>
        <begin position="12"/>
        <end position="30"/>
    </location>
</feature>
<dbReference type="Gene3D" id="1.10.287.470">
    <property type="entry name" value="Helix hairpin bin"/>
    <property type="match status" value="1"/>
</dbReference>
<dbReference type="Pfam" id="PF25917">
    <property type="entry name" value="BSH_RND"/>
    <property type="match status" value="1"/>
</dbReference>
<dbReference type="KEGG" id="fam:OYT1_ch2181"/>
<dbReference type="PANTHER" id="PTHR30469:SF33">
    <property type="entry name" value="SLR1207 PROTEIN"/>
    <property type="match status" value="1"/>
</dbReference>
<feature type="region of interest" description="Disordered" evidence="2">
    <location>
        <begin position="376"/>
        <end position="395"/>
    </location>
</feature>
<dbReference type="Gene3D" id="2.40.420.20">
    <property type="match status" value="1"/>
</dbReference>
<evidence type="ECO:0000259" key="5">
    <source>
        <dbReference type="Pfam" id="PF25954"/>
    </source>
</evidence>
<evidence type="ECO:0000256" key="1">
    <source>
        <dbReference type="ARBA" id="ARBA00009477"/>
    </source>
</evidence>
<dbReference type="InterPro" id="IPR058792">
    <property type="entry name" value="Beta-barrel_RND_2"/>
</dbReference>
<dbReference type="AlphaFoldDB" id="A0A2Z6GDL0"/>
<evidence type="ECO:0000313" key="6">
    <source>
        <dbReference type="EMBL" id="BBE51701.1"/>
    </source>
</evidence>
<dbReference type="InterPro" id="IPR006143">
    <property type="entry name" value="RND_pump_MFP"/>
</dbReference>
<reference evidence="6 7" key="1">
    <citation type="submission" date="2018-06" db="EMBL/GenBank/DDBJ databases">
        <title>OYT1 Genome Sequencing.</title>
        <authorList>
            <person name="Kato S."/>
            <person name="Itoh T."/>
            <person name="Ohkuma M."/>
        </authorList>
    </citation>
    <scope>NUCLEOTIDE SEQUENCE [LARGE SCALE GENOMIC DNA]</scope>
    <source>
        <strain evidence="6 7">OYT1</strain>
    </source>
</reference>
<keyword evidence="3" id="KW-1133">Transmembrane helix</keyword>
<dbReference type="PANTHER" id="PTHR30469">
    <property type="entry name" value="MULTIDRUG RESISTANCE PROTEIN MDTA"/>
    <property type="match status" value="1"/>
</dbReference>
<protein>
    <submittedName>
        <fullName evidence="6">Macrolide export protein MacA</fullName>
    </submittedName>
</protein>
<proteinExistence type="inferred from homology"/>
<keyword evidence="3" id="KW-0812">Transmembrane</keyword>
<evidence type="ECO:0000259" key="4">
    <source>
        <dbReference type="Pfam" id="PF25917"/>
    </source>
</evidence>
<dbReference type="Gene3D" id="2.40.50.100">
    <property type="match status" value="1"/>
</dbReference>
<dbReference type="GO" id="GO:1990281">
    <property type="term" value="C:efflux pump complex"/>
    <property type="evidence" value="ECO:0007669"/>
    <property type="project" value="TreeGrafter"/>
</dbReference>
<dbReference type="EMBL" id="AP018738">
    <property type="protein sequence ID" value="BBE51701.1"/>
    <property type="molecule type" value="Genomic_DNA"/>
</dbReference>
<name>A0A2Z6GDL0_9PROT</name>
<dbReference type="OrthoDB" id="9784484at2"/>
<dbReference type="NCBIfam" id="TIGR01730">
    <property type="entry name" value="RND_mfp"/>
    <property type="match status" value="1"/>
</dbReference>